<evidence type="ECO:0000256" key="1">
    <source>
        <dbReference type="ARBA" id="ARBA00023015"/>
    </source>
</evidence>
<dbReference type="RefSeq" id="WP_103721584.1">
    <property type="nucleotide sequence ID" value="NZ_PQFZ01000037.1"/>
</dbReference>
<protein>
    <submittedName>
        <fullName evidence="6">TetR family transcriptional regulator</fullName>
    </submittedName>
</protein>
<evidence type="ECO:0000256" key="2">
    <source>
        <dbReference type="ARBA" id="ARBA00023125"/>
    </source>
</evidence>
<reference evidence="6 7" key="1">
    <citation type="submission" date="2018-01" db="EMBL/GenBank/DDBJ databases">
        <title>Genomic Encyclopedia of Type Strains, Phase III (KMG-III): the genomes of soil and plant-associated and newly described type strains.</title>
        <authorList>
            <person name="Whitman W."/>
        </authorList>
    </citation>
    <scope>NUCLEOTIDE SEQUENCE [LARGE SCALE GENOMIC DNA]</scope>
    <source>
        <strain evidence="6 7">1131</strain>
    </source>
</reference>
<dbReference type="OrthoDB" id="9787680at2"/>
<dbReference type="PANTHER" id="PTHR30055:SF234">
    <property type="entry name" value="HTH-TYPE TRANSCRIPTIONAL REGULATOR BETI"/>
    <property type="match status" value="1"/>
</dbReference>
<accession>A0A2S4LS76</accession>
<dbReference type="Gene3D" id="1.10.357.10">
    <property type="entry name" value="Tetracycline Repressor, domain 2"/>
    <property type="match status" value="1"/>
</dbReference>
<evidence type="ECO:0000256" key="3">
    <source>
        <dbReference type="ARBA" id="ARBA00023163"/>
    </source>
</evidence>
<feature type="DNA-binding region" description="H-T-H motif" evidence="4">
    <location>
        <begin position="43"/>
        <end position="62"/>
    </location>
</feature>
<evidence type="ECO:0000259" key="5">
    <source>
        <dbReference type="PROSITE" id="PS50977"/>
    </source>
</evidence>
<evidence type="ECO:0000313" key="7">
    <source>
        <dbReference type="Proteomes" id="UP000236919"/>
    </source>
</evidence>
<keyword evidence="2 4" id="KW-0238">DNA-binding</keyword>
<gene>
    <name evidence="6" type="ORF">CYD53_13711</name>
</gene>
<comment type="caution">
    <text evidence="6">The sequence shown here is derived from an EMBL/GenBank/DDBJ whole genome shotgun (WGS) entry which is preliminary data.</text>
</comment>
<dbReference type="GO" id="GO:0003700">
    <property type="term" value="F:DNA-binding transcription factor activity"/>
    <property type="evidence" value="ECO:0007669"/>
    <property type="project" value="TreeGrafter"/>
</dbReference>
<evidence type="ECO:0000313" key="6">
    <source>
        <dbReference type="EMBL" id="POR45274.1"/>
    </source>
</evidence>
<dbReference type="Proteomes" id="UP000236919">
    <property type="component" value="Unassembled WGS sequence"/>
</dbReference>
<sequence length="206" mass="23060">MVITDGMTSSYADMLDEHRASRRALLLVKAAEAIDTHGLRSVTIDAIADHAGVAKVVLYRYFRSKDALIDAVLADMVDALLGVDDMPAQWWTERLPHTLALAHEKRAALRVLLRQASYDPRFGQHVKRLHAVLAERTVGRIREALGEPGAMPGDPSMLAQMISNFLLDAYLLWVDRGDPAKDAEFLAWLVASVRFMTRRWWNAPAD</sequence>
<dbReference type="InterPro" id="IPR009057">
    <property type="entry name" value="Homeodomain-like_sf"/>
</dbReference>
<name>A0A2S4LS76_9HYPH</name>
<dbReference type="EMBL" id="PQFZ01000037">
    <property type="protein sequence ID" value="POR45274.1"/>
    <property type="molecule type" value="Genomic_DNA"/>
</dbReference>
<dbReference type="GO" id="GO:0000976">
    <property type="term" value="F:transcription cis-regulatory region binding"/>
    <property type="evidence" value="ECO:0007669"/>
    <property type="project" value="TreeGrafter"/>
</dbReference>
<dbReference type="Pfam" id="PF00440">
    <property type="entry name" value="TetR_N"/>
    <property type="match status" value="1"/>
</dbReference>
<feature type="domain" description="HTH tetR-type" evidence="5">
    <location>
        <begin position="20"/>
        <end position="80"/>
    </location>
</feature>
<proteinExistence type="predicted"/>
<keyword evidence="1" id="KW-0805">Transcription regulation</keyword>
<dbReference type="PROSITE" id="PS50977">
    <property type="entry name" value="HTH_TETR_2"/>
    <property type="match status" value="1"/>
</dbReference>
<dbReference type="InterPro" id="IPR001647">
    <property type="entry name" value="HTH_TetR"/>
</dbReference>
<evidence type="ECO:0000256" key="4">
    <source>
        <dbReference type="PROSITE-ProRule" id="PRU00335"/>
    </source>
</evidence>
<dbReference type="PRINTS" id="PR00455">
    <property type="entry name" value="HTHTETR"/>
</dbReference>
<keyword evidence="7" id="KW-1185">Reference proteome</keyword>
<dbReference type="InterPro" id="IPR050109">
    <property type="entry name" value="HTH-type_TetR-like_transc_reg"/>
</dbReference>
<organism evidence="6 7">
    <name type="scientific">Bosea psychrotolerans</name>
    <dbReference type="NCBI Taxonomy" id="1871628"/>
    <lineage>
        <taxon>Bacteria</taxon>
        <taxon>Pseudomonadati</taxon>
        <taxon>Pseudomonadota</taxon>
        <taxon>Alphaproteobacteria</taxon>
        <taxon>Hyphomicrobiales</taxon>
        <taxon>Boseaceae</taxon>
        <taxon>Bosea</taxon>
    </lineage>
</organism>
<dbReference type="AlphaFoldDB" id="A0A2S4LS76"/>
<keyword evidence="3" id="KW-0804">Transcription</keyword>
<dbReference type="SUPFAM" id="SSF46689">
    <property type="entry name" value="Homeodomain-like"/>
    <property type="match status" value="1"/>
</dbReference>
<dbReference type="PANTHER" id="PTHR30055">
    <property type="entry name" value="HTH-TYPE TRANSCRIPTIONAL REGULATOR RUTR"/>
    <property type="match status" value="1"/>
</dbReference>